<dbReference type="EMBL" id="VSSQ01057110">
    <property type="protein sequence ID" value="MPN10921.1"/>
    <property type="molecule type" value="Genomic_DNA"/>
</dbReference>
<name>A0A645F9E8_9ZZZZ</name>
<dbReference type="AlphaFoldDB" id="A0A645F9E8"/>
<sequence>MRTLLAFRVLVLLFFNQEGDLFLQVMAQLIQIQLLQQHLDCFGADTGTELAALGRILLHDLAISHV</sequence>
<proteinExistence type="predicted"/>
<evidence type="ECO:0000313" key="1">
    <source>
        <dbReference type="EMBL" id="MPN10921.1"/>
    </source>
</evidence>
<organism evidence="1">
    <name type="scientific">bioreactor metagenome</name>
    <dbReference type="NCBI Taxonomy" id="1076179"/>
    <lineage>
        <taxon>unclassified sequences</taxon>
        <taxon>metagenomes</taxon>
        <taxon>ecological metagenomes</taxon>
    </lineage>
</organism>
<accession>A0A645F9E8</accession>
<reference evidence="1" key="1">
    <citation type="submission" date="2019-08" db="EMBL/GenBank/DDBJ databases">
        <authorList>
            <person name="Kucharzyk K."/>
            <person name="Murdoch R.W."/>
            <person name="Higgins S."/>
            <person name="Loffler F."/>
        </authorList>
    </citation>
    <scope>NUCLEOTIDE SEQUENCE</scope>
</reference>
<comment type="caution">
    <text evidence="1">The sequence shown here is derived from an EMBL/GenBank/DDBJ whole genome shotgun (WGS) entry which is preliminary data.</text>
</comment>
<gene>
    <name evidence="1" type="ORF">SDC9_158218</name>
</gene>
<protein>
    <submittedName>
        <fullName evidence="1">Uncharacterized protein</fullName>
    </submittedName>
</protein>